<reference evidence="1 3" key="1">
    <citation type="journal article" date="2008" name="Science">
        <title>The Physcomitrella genome reveals evolutionary insights into the conquest of land by plants.</title>
        <authorList>
            <person name="Rensing S."/>
            <person name="Lang D."/>
            <person name="Zimmer A."/>
            <person name="Terry A."/>
            <person name="Salamov A."/>
            <person name="Shapiro H."/>
            <person name="Nishiyama T."/>
            <person name="Perroud P.-F."/>
            <person name="Lindquist E."/>
            <person name="Kamisugi Y."/>
            <person name="Tanahashi T."/>
            <person name="Sakakibara K."/>
            <person name="Fujita T."/>
            <person name="Oishi K."/>
            <person name="Shin-I T."/>
            <person name="Kuroki Y."/>
            <person name="Toyoda A."/>
            <person name="Suzuki Y."/>
            <person name="Hashimoto A."/>
            <person name="Yamaguchi K."/>
            <person name="Sugano A."/>
            <person name="Kohara Y."/>
            <person name="Fujiyama A."/>
            <person name="Anterola A."/>
            <person name="Aoki S."/>
            <person name="Ashton N."/>
            <person name="Barbazuk W.B."/>
            <person name="Barker E."/>
            <person name="Bennetzen J."/>
            <person name="Bezanilla M."/>
            <person name="Blankenship R."/>
            <person name="Cho S.H."/>
            <person name="Dutcher S."/>
            <person name="Estelle M."/>
            <person name="Fawcett J.A."/>
            <person name="Gundlach H."/>
            <person name="Hanada K."/>
            <person name="Heyl A."/>
            <person name="Hicks K.A."/>
            <person name="Hugh J."/>
            <person name="Lohr M."/>
            <person name="Mayer K."/>
            <person name="Melkozernov A."/>
            <person name="Murata T."/>
            <person name="Nelson D."/>
            <person name="Pils B."/>
            <person name="Prigge M."/>
            <person name="Reiss B."/>
            <person name="Renner T."/>
            <person name="Rombauts S."/>
            <person name="Rushton P."/>
            <person name="Sanderfoot A."/>
            <person name="Schween G."/>
            <person name="Shiu S.-H."/>
            <person name="Stueber K."/>
            <person name="Theodoulou F.L."/>
            <person name="Tu H."/>
            <person name="Van de Peer Y."/>
            <person name="Verrier P.J."/>
            <person name="Waters E."/>
            <person name="Wood A."/>
            <person name="Yang L."/>
            <person name="Cove D."/>
            <person name="Cuming A."/>
            <person name="Hasebe M."/>
            <person name="Lucas S."/>
            <person name="Mishler D.B."/>
            <person name="Reski R."/>
            <person name="Grigoriev I."/>
            <person name="Quatrano R.S."/>
            <person name="Boore J.L."/>
        </authorList>
    </citation>
    <scope>NUCLEOTIDE SEQUENCE [LARGE SCALE GENOMIC DNA]</scope>
    <source>
        <strain evidence="2 3">cv. Gransden 2004</strain>
    </source>
</reference>
<proteinExistence type="predicted"/>
<keyword evidence="3" id="KW-1185">Reference proteome</keyword>
<dbReference type="Gramene" id="Pp3c12_14360V3.2">
    <property type="protein sequence ID" value="PAC:32972513.CDS.1"/>
    <property type="gene ID" value="Pp3c12_14360"/>
</dbReference>
<dbReference type="AlphaFoldDB" id="A0A2K1JQS9"/>
<reference evidence="2" key="3">
    <citation type="submission" date="2020-12" db="UniProtKB">
        <authorList>
            <consortium name="EnsemblPlants"/>
        </authorList>
    </citation>
    <scope>IDENTIFICATION</scope>
</reference>
<dbReference type="EnsemblPlants" id="Pp3c12_14360V3.2">
    <property type="protein sequence ID" value="PAC:32972513.CDS.1"/>
    <property type="gene ID" value="Pp3c12_14360"/>
</dbReference>
<dbReference type="EMBL" id="ABEU02000012">
    <property type="protein sequence ID" value="PNR43893.1"/>
    <property type="molecule type" value="Genomic_DNA"/>
</dbReference>
<evidence type="ECO:0000313" key="2">
    <source>
        <dbReference type="EnsemblPlants" id="PAC:32972512.CDS.1"/>
    </source>
</evidence>
<dbReference type="InParanoid" id="A0A2K1JQS9"/>
<reference evidence="1 3" key="2">
    <citation type="journal article" date="2018" name="Plant J.">
        <title>The Physcomitrella patens chromosome-scale assembly reveals moss genome structure and evolution.</title>
        <authorList>
            <person name="Lang D."/>
            <person name="Ullrich K.K."/>
            <person name="Murat F."/>
            <person name="Fuchs J."/>
            <person name="Jenkins J."/>
            <person name="Haas F.B."/>
            <person name="Piednoel M."/>
            <person name="Gundlach H."/>
            <person name="Van Bel M."/>
            <person name="Meyberg R."/>
            <person name="Vives C."/>
            <person name="Morata J."/>
            <person name="Symeonidi A."/>
            <person name="Hiss M."/>
            <person name="Muchero W."/>
            <person name="Kamisugi Y."/>
            <person name="Saleh O."/>
            <person name="Blanc G."/>
            <person name="Decker E.L."/>
            <person name="van Gessel N."/>
            <person name="Grimwood J."/>
            <person name="Hayes R.D."/>
            <person name="Graham S.W."/>
            <person name="Gunter L.E."/>
            <person name="McDaniel S.F."/>
            <person name="Hoernstein S.N.W."/>
            <person name="Larsson A."/>
            <person name="Li F.W."/>
            <person name="Perroud P.F."/>
            <person name="Phillips J."/>
            <person name="Ranjan P."/>
            <person name="Rokshar D.S."/>
            <person name="Rothfels C.J."/>
            <person name="Schneider L."/>
            <person name="Shu S."/>
            <person name="Stevenson D.W."/>
            <person name="Thummler F."/>
            <person name="Tillich M."/>
            <person name="Villarreal Aguilar J.C."/>
            <person name="Widiez T."/>
            <person name="Wong G.K."/>
            <person name="Wymore A."/>
            <person name="Zhang Y."/>
            <person name="Zimmer A.D."/>
            <person name="Quatrano R.S."/>
            <person name="Mayer K.F.X."/>
            <person name="Goodstein D."/>
            <person name="Casacuberta J.M."/>
            <person name="Vandepoele K."/>
            <person name="Reski R."/>
            <person name="Cuming A.C."/>
            <person name="Tuskan G.A."/>
            <person name="Maumus F."/>
            <person name="Salse J."/>
            <person name="Schmutz J."/>
            <person name="Rensing S.A."/>
        </authorList>
    </citation>
    <scope>NUCLEOTIDE SEQUENCE [LARGE SCALE GENOMIC DNA]</scope>
    <source>
        <strain evidence="2 3">cv. Gransden 2004</strain>
    </source>
</reference>
<protein>
    <submittedName>
        <fullName evidence="1 2">Uncharacterized protein</fullName>
    </submittedName>
</protein>
<dbReference type="Gramene" id="Pp3c12_14360V3.1">
    <property type="protein sequence ID" value="PAC:32972512.CDS.1"/>
    <property type="gene ID" value="Pp3c12_14360"/>
</dbReference>
<accession>A0A2K1JQS9</accession>
<organism evidence="1">
    <name type="scientific">Physcomitrium patens</name>
    <name type="common">Spreading-leaved earth moss</name>
    <name type="synonym">Physcomitrella patens</name>
    <dbReference type="NCBI Taxonomy" id="3218"/>
    <lineage>
        <taxon>Eukaryota</taxon>
        <taxon>Viridiplantae</taxon>
        <taxon>Streptophyta</taxon>
        <taxon>Embryophyta</taxon>
        <taxon>Bryophyta</taxon>
        <taxon>Bryophytina</taxon>
        <taxon>Bryopsida</taxon>
        <taxon>Funariidae</taxon>
        <taxon>Funariales</taxon>
        <taxon>Funariaceae</taxon>
        <taxon>Physcomitrium</taxon>
    </lineage>
</organism>
<evidence type="ECO:0000313" key="3">
    <source>
        <dbReference type="Proteomes" id="UP000006727"/>
    </source>
</evidence>
<dbReference type="EnsemblPlants" id="Pp3c12_14360V3.1">
    <property type="protein sequence ID" value="PAC:32972512.CDS.1"/>
    <property type="gene ID" value="Pp3c12_14360"/>
</dbReference>
<gene>
    <name evidence="1" type="ORF">PHYPA_016276</name>
</gene>
<evidence type="ECO:0000313" key="1">
    <source>
        <dbReference type="EMBL" id="PNR43893.1"/>
    </source>
</evidence>
<sequence length="51" mass="5793">MVVKHKYTISYLNGAWRKIPSLNLFPTLLSSLFTQVNQSFCISIKSALGYL</sequence>
<dbReference type="Proteomes" id="UP000006727">
    <property type="component" value="Chromosome 12"/>
</dbReference>
<name>A0A2K1JQS9_PHYPA</name>